<gene>
    <name evidence="2" type="ORF">BRENAR_LOCUS4428</name>
</gene>
<dbReference type="InParanoid" id="A0A448YS12"/>
<dbReference type="Pfam" id="PF17242">
    <property type="entry name" value="DUF5315"/>
    <property type="match status" value="1"/>
</dbReference>
<feature type="compositionally biased region" description="Polar residues" evidence="1">
    <location>
        <begin position="62"/>
        <end position="87"/>
    </location>
</feature>
<keyword evidence="3" id="KW-1185">Reference proteome</keyword>
<feature type="compositionally biased region" description="Polar residues" evidence="1">
    <location>
        <begin position="100"/>
        <end position="114"/>
    </location>
</feature>
<proteinExistence type="predicted"/>
<feature type="region of interest" description="Disordered" evidence="1">
    <location>
        <begin position="61"/>
        <end position="137"/>
    </location>
</feature>
<feature type="compositionally biased region" description="Basic and acidic residues" evidence="1">
    <location>
        <begin position="1"/>
        <end position="16"/>
    </location>
</feature>
<evidence type="ECO:0000313" key="3">
    <source>
        <dbReference type="Proteomes" id="UP000290900"/>
    </source>
</evidence>
<protein>
    <submittedName>
        <fullName evidence="2">DEKNAAC104864</fullName>
    </submittedName>
</protein>
<accession>A0A448YS12</accession>
<sequence>MDIREPRRRSSIDSEASRYSNGSGLPDLLPVSTVKKGFPDSSASSYKSSISLASAISELGAQRSSGNNDNGTNVDTHSAASSSTGTNPDLDALDTDSSEDSMNVDSTGYSNTPSAHDYRAEDMGRESHNNGNSLAISSPLSSLEFLPVSSSRNRRSLESSVRSNISKPAATVAAFAATEFDDNDFSGNSLLDGGAITSEDADEGREHGLRDLETYEDEDDNEEEDVEHLALADEKRVGDEIPSVAQKVDNQDKLYESLNILDDVKKLKDMKFFDEEYNGKMNNLKRAQLGMLVDMVRMNENSLNEFYDLWNTLEEKKHNGQELKGESGKEPEKHTDDQLLAHFDINESETFNRLGERNELVAADIDKIKESISSVDEYTKGLWDRL</sequence>
<feature type="region of interest" description="Disordered" evidence="1">
    <location>
        <begin position="1"/>
        <end position="45"/>
    </location>
</feature>
<dbReference type="EMBL" id="CAACVR010000056">
    <property type="protein sequence ID" value="VEU23699.1"/>
    <property type="molecule type" value="Genomic_DNA"/>
</dbReference>
<dbReference type="OrthoDB" id="3997890at2759"/>
<feature type="compositionally biased region" description="Basic and acidic residues" evidence="1">
    <location>
        <begin position="116"/>
        <end position="128"/>
    </location>
</feature>
<organism evidence="2 3">
    <name type="scientific">Brettanomyces naardenensis</name>
    <name type="common">Yeast</name>
    <dbReference type="NCBI Taxonomy" id="13370"/>
    <lineage>
        <taxon>Eukaryota</taxon>
        <taxon>Fungi</taxon>
        <taxon>Dikarya</taxon>
        <taxon>Ascomycota</taxon>
        <taxon>Saccharomycotina</taxon>
        <taxon>Pichiomycetes</taxon>
        <taxon>Pichiales</taxon>
        <taxon>Pichiaceae</taxon>
        <taxon>Brettanomyces</taxon>
    </lineage>
</organism>
<dbReference type="Proteomes" id="UP000290900">
    <property type="component" value="Unassembled WGS sequence"/>
</dbReference>
<reference evidence="2 3" key="1">
    <citation type="submission" date="2018-12" db="EMBL/GenBank/DDBJ databases">
        <authorList>
            <person name="Tiukova I."/>
            <person name="Dainat J."/>
        </authorList>
    </citation>
    <scope>NUCLEOTIDE SEQUENCE [LARGE SCALE GENOMIC DNA]</scope>
</reference>
<evidence type="ECO:0000313" key="2">
    <source>
        <dbReference type="EMBL" id="VEU23699.1"/>
    </source>
</evidence>
<name>A0A448YS12_BRENA</name>
<evidence type="ECO:0000256" key="1">
    <source>
        <dbReference type="SAM" id="MobiDB-lite"/>
    </source>
</evidence>
<dbReference type="AlphaFoldDB" id="A0A448YS12"/>